<evidence type="ECO:0000313" key="3">
    <source>
        <dbReference type="Proteomes" id="UP001061302"/>
    </source>
</evidence>
<protein>
    <submittedName>
        <fullName evidence="2">Uncharacterized protein</fullName>
    </submittedName>
</protein>
<reference evidence="2" key="1">
    <citation type="submission" date="2022-10" db="EMBL/GenBank/DDBJ databases">
        <title>Chitiniphilus purpureus sp. nov., a novel chitin-degrading bacterium isolated from crawfish pond sediment.</title>
        <authorList>
            <person name="Li K."/>
        </authorList>
    </citation>
    <scope>NUCLEOTIDE SEQUENCE</scope>
    <source>
        <strain evidence="2">CD1</strain>
    </source>
</reference>
<dbReference type="Proteomes" id="UP001061302">
    <property type="component" value="Chromosome"/>
</dbReference>
<feature type="chain" id="PRO_5045936519" evidence="1">
    <location>
        <begin position="21"/>
        <end position="66"/>
    </location>
</feature>
<accession>A0ABY6DWY5</accession>
<dbReference type="RefSeq" id="WP_263125822.1">
    <property type="nucleotide sequence ID" value="NZ_CP106753.1"/>
</dbReference>
<feature type="signal peptide" evidence="1">
    <location>
        <begin position="1"/>
        <end position="20"/>
    </location>
</feature>
<proteinExistence type="predicted"/>
<sequence>MKKLLALAVLFFGMAGSAQAVVQYYPISNNTPDFDGQAYCSTVWPGSTFFGFRMGDASYHYIACQK</sequence>
<evidence type="ECO:0000256" key="1">
    <source>
        <dbReference type="SAM" id="SignalP"/>
    </source>
</evidence>
<keyword evidence="3" id="KW-1185">Reference proteome</keyword>
<keyword evidence="1" id="KW-0732">Signal</keyword>
<organism evidence="2 3">
    <name type="scientific">Chitiniphilus purpureus</name>
    <dbReference type="NCBI Taxonomy" id="2981137"/>
    <lineage>
        <taxon>Bacteria</taxon>
        <taxon>Pseudomonadati</taxon>
        <taxon>Pseudomonadota</taxon>
        <taxon>Betaproteobacteria</taxon>
        <taxon>Neisseriales</taxon>
        <taxon>Chitinibacteraceae</taxon>
        <taxon>Chitiniphilus</taxon>
    </lineage>
</organism>
<evidence type="ECO:0000313" key="2">
    <source>
        <dbReference type="EMBL" id="UXY16363.1"/>
    </source>
</evidence>
<name>A0ABY6DWY5_9NEIS</name>
<dbReference type="EMBL" id="CP106753">
    <property type="protein sequence ID" value="UXY16363.1"/>
    <property type="molecule type" value="Genomic_DNA"/>
</dbReference>
<gene>
    <name evidence="2" type="ORF">N8I74_04910</name>
</gene>